<name>A0A1D1UWN5_RAMVA</name>
<keyword evidence="2" id="KW-1185">Reference proteome</keyword>
<evidence type="ECO:0000313" key="2">
    <source>
        <dbReference type="Proteomes" id="UP000186922"/>
    </source>
</evidence>
<gene>
    <name evidence="1" type="primary">RvY_05764-1</name>
    <name evidence="1" type="synonym">RvY_05764.1</name>
    <name evidence="1" type="ORF">RvY_05764</name>
</gene>
<dbReference type="Proteomes" id="UP000186922">
    <property type="component" value="Unassembled WGS sequence"/>
</dbReference>
<dbReference type="AlphaFoldDB" id="A0A1D1UWN5"/>
<evidence type="ECO:0000313" key="1">
    <source>
        <dbReference type="EMBL" id="GAU93901.1"/>
    </source>
</evidence>
<reference evidence="1 2" key="1">
    <citation type="journal article" date="2016" name="Nat. Commun.">
        <title>Extremotolerant tardigrade genome and improved radiotolerance of human cultured cells by tardigrade-unique protein.</title>
        <authorList>
            <person name="Hashimoto T."/>
            <person name="Horikawa D.D."/>
            <person name="Saito Y."/>
            <person name="Kuwahara H."/>
            <person name="Kozuka-Hata H."/>
            <person name="Shin-I T."/>
            <person name="Minakuchi Y."/>
            <person name="Ohishi K."/>
            <person name="Motoyama A."/>
            <person name="Aizu T."/>
            <person name="Enomoto A."/>
            <person name="Kondo K."/>
            <person name="Tanaka S."/>
            <person name="Hara Y."/>
            <person name="Koshikawa S."/>
            <person name="Sagara H."/>
            <person name="Miura T."/>
            <person name="Yokobori S."/>
            <person name="Miyagawa K."/>
            <person name="Suzuki Y."/>
            <person name="Kubo T."/>
            <person name="Oyama M."/>
            <person name="Kohara Y."/>
            <person name="Fujiyama A."/>
            <person name="Arakawa K."/>
            <person name="Katayama T."/>
            <person name="Toyoda A."/>
            <person name="Kunieda T."/>
        </authorList>
    </citation>
    <scope>NUCLEOTIDE SEQUENCE [LARGE SCALE GENOMIC DNA]</scope>
    <source>
        <strain evidence="1 2">YOKOZUNA-1</strain>
    </source>
</reference>
<organism evidence="1 2">
    <name type="scientific">Ramazzottius varieornatus</name>
    <name type="common">Water bear</name>
    <name type="synonym">Tardigrade</name>
    <dbReference type="NCBI Taxonomy" id="947166"/>
    <lineage>
        <taxon>Eukaryota</taxon>
        <taxon>Metazoa</taxon>
        <taxon>Ecdysozoa</taxon>
        <taxon>Tardigrada</taxon>
        <taxon>Eutardigrada</taxon>
        <taxon>Parachela</taxon>
        <taxon>Hypsibioidea</taxon>
        <taxon>Ramazzottiidae</taxon>
        <taxon>Ramazzottius</taxon>
    </lineage>
</organism>
<accession>A0A1D1UWN5</accession>
<sequence>MVGGSNLHESCAAELVAMSGAELLWLSSVFFSTSGTWRLFDNFIGIASRWHTNGEARKLAELPTESDA</sequence>
<proteinExistence type="predicted"/>
<comment type="caution">
    <text evidence="1">The sequence shown here is derived from an EMBL/GenBank/DDBJ whole genome shotgun (WGS) entry which is preliminary data.</text>
</comment>
<protein>
    <submittedName>
        <fullName evidence="1">Uncharacterized protein</fullName>
    </submittedName>
</protein>
<dbReference type="EMBL" id="BDGG01000002">
    <property type="protein sequence ID" value="GAU93901.1"/>
    <property type="molecule type" value="Genomic_DNA"/>
</dbReference>